<evidence type="ECO:0000256" key="4">
    <source>
        <dbReference type="ARBA" id="ARBA00023163"/>
    </source>
</evidence>
<dbReference type="InterPro" id="IPR013324">
    <property type="entry name" value="RNA_pol_sigma_r3/r4-like"/>
</dbReference>
<dbReference type="InterPro" id="IPR014284">
    <property type="entry name" value="RNA_pol_sigma-70_dom"/>
</dbReference>
<dbReference type="InterPro" id="IPR039425">
    <property type="entry name" value="RNA_pol_sigma-70-like"/>
</dbReference>
<dbReference type="RefSeq" id="WP_246173736.1">
    <property type="nucleotide sequence ID" value="NZ_CP042425.1"/>
</dbReference>
<keyword evidence="7" id="KW-1185">Reference proteome</keyword>
<dbReference type="CDD" id="cd06171">
    <property type="entry name" value="Sigma70_r4"/>
    <property type="match status" value="1"/>
</dbReference>
<gene>
    <name evidence="6" type="ORF">PX52LOC_03208</name>
</gene>
<sequence>MTSIGNGGGWELDRYRDYLRLLARLHLDPSMRAKLDESDVVQQTLLQAHENRDQFRGGTEAELVGWLRTILANALAANARRYLADARDLDRERSLNDTLDQSSNRIQGWLAAEQSSPSERVVRVEELVRLAGALGRLPADQRQVVELHHLKGWPVAEVAAAVGRTKPAVMGLLFRGVKRLRELLQEAGRP</sequence>
<dbReference type="Gene3D" id="1.10.10.10">
    <property type="entry name" value="Winged helix-like DNA-binding domain superfamily/Winged helix DNA-binding domain"/>
    <property type="match status" value="1"/>
</dbReference>
<keyword evidence="2" id="KW-0805">Transcription regulation</keyword>
<dbReference type="EMBL" id="CP042425">
    <property type="protein sequence ID" value="QEL16267.1"/>
    <property type="molecule type" value="Genomic_DNA"/>
</dbReference>
<dbReference type="PANTHER" id="PTHR43133">
    <property type="entry name" value="RNA POLYMERASE ECF-TYPE SIGMA FACTO"/>
    <property type="match status" value="1"/>
</dbReference>
<evidence type="ECO:0000259" key="5">
    <source>
        <dbReference type="Pfam" id="PF08281"/>
    </source>
</evidence>
<evidence type="ECO:0000256" key="2">
    <source>
        <dbReference type="ARBA" id="ARBA00023015"/>
    </source>
</evidence>
<dbReference type="InterPro" id="IPR014326">
    <property type="entry name" value="RNA_pol_sigma-70_Plancto"/>
</dbReference>
<dbReference type="AlphaFoldDB" id="A0A5C1ADM2"/>
<protein>
    <submittedName>
        <fullName evidence="6">RNA polymerase subunit sigma-70</fullName>
    </submittedName>
</protein>
<proteinExistence type="inferred from homology"/>
<dbReference type="SUPFAM" id="SSF88946">
    <property type="entry name" value="Sigma2 domain of RNA polymerase sigma factors"/>
    <property type="match status" value="1"/>
</dbReference>
<dbReference type="GO" id="GO:0006352">
    <property type="term" value="P:DNA-templated transcription initiation"/>
    <property type="evidence" value="ECO:0007669"/>
    <property type="project" value="InterPro"/>
</dbReference>
<evidence type="ECO:0000313" key="7">
    <source>
        <dbReference type="Proteomes" id="UP000324974"/>
    </source>
</evidence>
<evidence type="ECO:0000256" key="3">
    <source>
        <dbReference type="ARBA" id="ARBA00023082"/>
    </source>
</evidence>
<organism evidence="6 7">
    <name type="scientific">Limnoglobus roseus</name>
    <dbReference type="NCBI Taxonomy" id="2598579"/>
    <lineage>
        <taxon>Bacteria</taxon>
        <taxon>Pseudomonadati</taxon>
        <taxon>Planctomycetota</taxon>
        <taxon>Planctomycetia</taxon>
        <taxon>Gemmatales</taxon>
        <taxon>Gemmataceae</taxon>
        <taxon>Limnoglobus</taxon>
    </lineage>
</organism>
<accession>A0A5C1ADM2</accession>
<comment type="similarity">
    <text evidence="1">Belongs to the sigma-70 factor family. ECF subfamily.</text>
</comment>
<dbReference type="Pfam" id="PF08281">
    <property type="entry name" value="Sigma70_r4_2"/>
    <property type="match status" value="1"/>
</dbReference>
<evidence type="ECO:0000313" key="6">
    <source>
        <dbReference type="EMBL" id="QEL16267.1"/>
    </source>
</evidence>
<dbReference type="SUPFAM" id="SSF88659">
    <property type="entry name" value="Sigma3 and sigma4 domains of RNA polymerase sigma factors"/>
    <property type="match status" value="1"/>
</dbReference>
<dbReference type="InterPro" id="IPR013325">
    <property type="entry name" value="RNA_pol_sigma_r2"/>
</dbReference>
<feature type="domain" description="RNA polymerase sigma factor 70 region 4 type 2" evidence="5">
    <location>
        <begin position="129"/>
        <end position="180"/>
    </location>
</feature>
<reference evidence="7" key="1">
    <citation type="submission" date="2019-08" db="EMBL/GenBank/DDBJ databases">
        <title>Limnoglobus roseus gen. nov., sp. nov., a novel freshwater planctomycete with a giant genome from the family Gemmataceae.</title>
        <authorList>
            <person name="Kulichevskaya I.S."/>
            <person name="Naumoff D.G."/>
            <person name="Miroshnikov K."/>
            <person name="Ivanova A."/>
            <person name="Philippov D.A."/>
            <person name="Hakobyan A."/>
            <person name="Rijpstra I.C."/>
            <person name="Sinninghe Damste J.S."/>
            <person name="Liesack W."/>
            <person name="Dedysh S.N."/>
        </authorList>
    </citation>
    <scope>NUCLEOTIDE SEQUENCE [LARGE SCALE GENOMIC DNA]</scope>
    <source>
        <strain evidence="7">PX52</strain>
    </source>
</reference>
<dbReference type="KEGG" id="lrs:PX52LOC_03208"/>
<dbReference type="PANTHER" id="PTHR43133:SF51">
    <property type="entry name" value="RNA POLYMERASE SIGMA FACTOR"/>
    <property type="match status" value="1"/>
</dbReference>
<evidence type="ECO:0000256" key="1">
    <source>
        <dbReference type="ARBA" id="ARBA00010641"/>
    </source>
</evidence>
<dbReference type="NCBIfam" id="TIGR02937">
    <property type="entry name" value="sigma70-ECF"/>
    <property type="match status" value="1"/>
</dbReference>
<keyword evidence="4" id="KW-0804">Transcription</keyword>
<dbReference type="InterPro" id="IPR036388">
    <property type="entry name" value="WH-like_DNA-bd_sf"/>
</dbReference>
<name>A0A5C1ADM2_9BACT</name>
<keyword evidence="3" id="KW-0731">Sigma factor</keyword>
<dbReference type="NCBIfam" id="TIGR02984">
    <property type="entry name" value="Sig-70_plancto1"/>
    <property type="match status" value="1"/>
</dbReference>
<dbReference type="GO" id="GO:0016987">
    <property type="term" value="F:sigma factor activity"/>
    <property type="evidence" value="ECO:0007669"/>
    <property type="project" value="UniProtKB-KW"/>
</dbReference>
<dbReference type="Proteomes" id="UP000324974">
    <property type="component" value="Chromosome"/>
</dbReference>
<dbReference type="GO" id="GO:0003677">
    <property type="term" value="F:DNA binding"/>
    <property type="evidence" value="ECO:0007669"/>
    <property type="project" value="InterPro"/>
</dbReference>
<dbReference type="Gene3D" id="1.10.1740.10">
    <property type="match status" value="1"/>
</dbReference>
<dbReference type="InterPro" id="IPR013249">
    <property type="entry name" value="RNA_pol_sigma70_r4_t2"/>
</dbReference>